<dbReference type="AlphaFoldDB" id="A0A8R2A9J6"/>
<keyword evidence="5" id="KW-1185">Reference proteome</keyword>
<proteinExistence type="predicted"/>
<feature type="transmembrane region" description="Helical" evidence="1">
    <location>
        <begin position="676"/>
        <end position="695"/>
    </location>
</feature>
<feature type="transmembrane region" description="Helical" evidence="1">
    <location>
        <begin position="482"/>
        <end position="503"/>
    </location>
</feature>
<dbReference type="InterPro" id="IPR002656">
    <property type="entry name" value="Acyl_transf_3_dom"/>
</dbReference>
<feature type="transmembrane region" description="Helical" evidence="1">
    <location>
        <begin position="341"/>
        <end position="365"/>
    </location>
</feature>
<evidence type="ECO:0000259" key="3">
    <source>
        <dbReference type="SMART" id="SM00703"/>
    </source>
</evidence>
<dbReference type="KEGG" id="api:100159041"/>
<feature type="transmembrane region" description="Helical" evidence="1">
    <location>
        <begin position="533"/>
        <end position="552"/>
    </location>
</feature>
<dbReference type="EnsemblMetazoa" id="XM_001943023.5">
    <property type="protein sequence ID" value="XP_001943058.1"/>
    <property type="gene ID" value="LOC100159041"/>
</dbReference>
<dbReference type="PANTHER" id="PTHR11161">
    <property type="entry name" value="O-ACYLTRANSFERASE"/>
    <property type="match status" value="1"/>
</dbReference>
<evidence type="ECO:0000256" key="2">
    <source>
        <dbReference type="SAM" id="SignalP"/>
    </source>
</evidence>
<feature type="transmembrane region" description="Helical" evidence="1">
    <location>
        <begin position="302"/>
        <end position="321"/>
    </location>
</feature>
<protein>
    <recommendedName>
        <fullName evidence="3">Nose resistant-to-fluoxetine protein N-terminal domain-containing protein</fullName>
    </recommendedName>
</protein>
<dbReference type="InterPro" id="IPR006621">
    <property type="entry name" value="Nose-resist-to-fluoxetine_N"/>
</dbReference>
<evidence type="ECO:0000313" key="4">
    <source>
        <dbReference type="EnsemblMetazoa" id="XP_001943058.1"/>
    </source>
</evidence>
<dbReference type="RefSeq" id="XP_001943058.1">
    <property type="nucleotide sequence ID" value="XM_001943023.4"/>
</dbReference>
<keyword evidence="1" id="KW-0472">Membrane</keyword>
<dbReference type="Pfam" id="PF01757">
    <property type="entry name" value="Acyl_transf_3"/>
    <property type="match status" value="1"/>
</dbReference>
<organism evidence="4 5">
    <name type="scientific">Acyrthosiphon pisum</name>
    <name type="common">Pea aphid</name>
    <dbReference type="NCBI Taxonomy" id="7029"/>
    <lineage>
        <taxon>Eukaryota</taxon>
        <taxon>Metazoa</taxon>
        <taxon>Ecdysozoa</taxon>
        <taxon>Arthropoda</taxon>
        <taxon>Hexapoda</taxon>
        <taxon>Insecta</taxon>
        <taxon>Pterygota</taxon>
        <taxon>Neoptera</taxon>
        <taxon>Paraneoptera</taxon>
        <taxon>Hemiptera</taxon>
        <taxon>Sternorrhyncha</taxon>
        <taxon>Aphidomorpha</taxon>
        <taxon>Aphidoidea</taxon>
        <taxon>Aphididae</taxon>
        <taxon>Macrosiphini</taxon>
        <taxon>Acyrthosiphon</taxon>
    </lineage>
</organism>
<dbReference type="Proteomes" id="UP000007819">
    <property type="component" value="Chromosome A3"/>
</dbReference>
<reference evidence="5" key="1">
    <citation type="submission" date="2010-06" db="EMBL/GenBank/DDBJ databases">
        <authorList>
            <person name="Jiang H."/>
            <person name="Abraham K."/>
            <person name="Ali S."/>
            <person name="Alsbrooks S.L."/>
            <person name="Anim B.N."/>
            <person name="Anosike U.S."/>
            <person name="Attaway T."/>
            <person name="Bandaranaike D.P."/>
            <person name="Battles P.K."/>
            <person name="Bell S.N."/>
            <person name="Bell A.V."/>
            <person name="Beltran B."/>
            <person name="Bickham C."/>
            <person name="Bustamante Y."/>
            <person name="Caleb T."/>
            <person name="Canada A."/>
            <person name="Cardenas V."/>
            <person name="Carter K."/>
            <person name="Chacko J."/>
            <person name="Chandrabose M.N."/>
            <person name="Chavez D."/>
            <person name="Chavez A."/>
            <person name="Chen L."/>
            <person name="Chu H.-S."/>
            <person name="Claassen K.J."/>
            <person name="Cockrell R."/>
            <person name="Collins M."/>
            <person name="Cooper J.A."/>
            <person name="Cree A."/>
            <person name="Curry S.M."/>
            <person name="Da Y."/>
            <person name="Dao M.D."/>
            <person name="Das B."/>
            <person name="Davila M.-L."/>
            <person name="Davy-Carroll L."/>
            <person name="Denson S."/>
            <person name="Dinh H."/>
            <person name="Ebong V.E."/>
            <person name="Edwards J.R."/>
            <person name="Egan A."/>
            <person name="El-Daye J."/>
            <person name="Escobedo L."/>
            <person name="Fernandez S."/>
            <person name="Fernando P.R."/>
            <person name="Flagg N."/>
            <person name="Forbes L.D."/>
            <person name="Fowler R.G."/>
            <person name="Fu Q."/>
            <person name="Gabisi R.A."/>
            <person name="Ganer J."/>
            <person name="Garbino Pronczuk A."/>
            <person name="Garcia R.M."/>
            <person name="Garner T."/>
            <person name="Garrett T.E."/>
            <person name="Gonzalez D.A."/>
            <person name="Hamid H."/>
            <person name="Hawkins E.S."/>
            <person name="Hirani K."/>
            <person name="Hogues M.E."/>
            <person name="Hollins B."/>
            <person name="Hsiao C.-H."/>
            <person name="Jabil R."/>
            <person name="James M.L."/>
            <person name="Jhangiani S.N."/>
            <person name="Johnson B."/>
            <person name="Johnson Q."/>
            <person name="Joshi V."/>
            <person name="Kalu J.B."/>
            <person name="Kam C."/>
            <person name="Kashfia A."/>
            <person name="Keebler J."/>
            <person name="Kisamo H."/>
            <person name="Kovar C.L."/>
            <person name="Lago L.A."/>
            <person name="Lai C.-Y."/>
            <person name="Laidlaw J."/>
            <person name="Lara F."/>
            <person name="Le T.-K."/>
            <person name="Lee S.L."/>
            <person name="Legall F.H."/>
            <person name="Lemon S.J."/>
            <person name="Lewis L.R."/>
            <person name="Li B."/>
            <person name="Liu Y."/>
            <person name="Liu Y.-S."/>
            <person name="Lopez J."/>
            <person name="Lozado R.J."/>
            <person name="Lu J."/>
            <person name="Madu R.C."/>
            <person name="Maheshwari M."/>
            <person name="Maheshwari R."/>
            <person name="Malloy K."/>
            <person name="Martinez E."/>
            <person name="Mathew T."/>
            <person name="Mercado I.C."/>
            <person name="Mercado C."/>
            <person name="Meyer B."/>
            <person name="Montgomery K."/>
            <person name="Morgan M.B."/>
            <person name="Munidasa M."/>
            <person name="Nazareth L.V."/>
            <person name="Nelson J."/>
            <person name="Ng B.M."/>
            <person name="Nguyen N.B."/>
            <person name="Nguyen P.Q."/>
            <person name="Nguyen T."/>
            <person name="Obregon M."/>
            <person name="Okwuonu G.O."/>
            <person name="Onwere C.G."/>
            <person name="Orozco G."/>
            <person name="Parra A."/>
            <person name="Patel S."/>
            <person name="Patil S."/>
            <person name="Perez A."/>
            <person name="Perez Y."/>
            <person name="Pham C."/>
            <person name="Primus E.L."/>
            <person name="Pu L.-L."/>
            <person name="Puazo M."/>
            <person name="Qin X."/>
            <person name="Quiroz J.B."/>
            <person name="Reese J."/>
            <person name="Richards S."/>
            <person name="Rives C.M."/>
            <person name="Robberts R."/>
            <person name="Ruiz S.J."/>
            <person name="Ruiz M.J."/>
            <person name="Santibanez J."/>
            <person name="Schneider B.W."/>
            <person name="Sisson I."/>
            <person name="Smith M."/>
            <person name="Sodergren E."/>
            <person name="Song X.-Z."/>
            <person name="Song B.B."/>
            <person name="Summersgill H."/>
            <person name="Thelus R."/>
            <person name="Thornton R.D."/>
            <person name="Trejos Z.Y."/>
            <person name="Usmani K."/>
            <person name="Vattathil S."/>
            <person name="Villasana D."/>
            <person name="Walker D.L."/>
            <person name="Wang S."/>
            <person name="Wang K."/>
            <person name="White C.S."/>
            <person name="Williams A.C."/>
            <person name="Williamson J."/>
            <person name="Wilson K."/>
            <person name="Woghiren I.O."/>
            <person name="Woodworth J.R."/>
            <person name="Worley K.C."/>
            <person name="Wright R.A."/>
            <person name="Wu W."/>
            <person name="Young L."/>
            <person name="Zhang L."/>
            <person name="Zhang J."/>
            <person name="Zhu Y."/>
            <person name="Muzny D.M."/>
            <person name="Weinstock G."/>
            <person name="Gibbs R.A."/>
        </authorList>
    </citation>
    <scope>NUCLEOTIDE SEQUENCE [LARGE SCALE GENOMIC DNA]</scope>
    <source>
        <strain evidence="5">LSR1</strain>
    </source>
</reference>
<dbReference type="GeneID" id="100159041"/>
<sequence length="737" mass="84743">MSRPSLLTIAYLFAFSFGLLTVLLQSADGAGADIGDYILQRDAATDSIPGLWLSDLFYRALANFTLRRADSTACRRQSAMYEANLRNHTSWAVRMLESWDRYPVGLLAGNTYQMGVYDECVDIRHPVKGQYCLSEIKIIPPAGRDYSFNRTEDLDDFGHNHGWKTILGWADYQDRVQRNILNLGICIPDACSALDLQTSIQSEFDEAFSPEQFKTVVRVDPIKCRVREDKYPYDTPYYITWWIFSLLVLICCGATLHHFIIISYQQNTNENDEVPSSFLYEFSLIESIKTLLKYDKENKINFFYATKVMTMLPIIYGHKLFNFVSNPISNPKYMEDIYLNGPAVLSTGLNVVDPFFFMSGFIMYISLSREFRKPKDESVWKTLSLSIIQRIIRMLPAYCAMMAITAHIIPHLGDGPLWPHKSWEEAEICKNYWWTNLLFISNFVDVKHQCLIMSWYLSCDIQFFVIGVIVVYVYTKNPKYGIALLGTIIGLSISVPFIITLLTGRDGMDKLLLPYIMYPRNIISLNESYRPSYMRATPFFGGLAMSFVVEKLQKEKKVKFSQMVVHGGTFAICTFTLWVQCYGAVFYARNRPYYPLEQALYSTIYHCTWPLASIWITISYFTSGYGLLENLIRNKFVVIMGKLSYPVLLVNITVVLTSQSSQRLPVHLSSRYVFDAYLYDVFMCYLMAIILYLVVDEPFAKLTKKLFYQRKSISSLIKNGTPIKTPATCSSKTVKND</sequence>
<dbReference type="OMA" id="YDICLYQ"/>
<dbReference type="InterPro" id="IPR052728">
    <property type="entry name" value="O2_lipid_transport_reg"/>
</dbReference>
<evidence type="ECO:0000256" key="1">
    <source>
        <dbReference type="SAM" id="Phobius"/>
    </source>
</evidence>
<keyword evidence="1" id="KW-0812">Transmembrane</keyword>
<dbReference type="OrthoDB" id="6585993at2759"/>
<feature type="transmembrane region" description="Helical" evidence="1">
    <location>
        <begin position="239"/>
        <end position="261"/>
    </location>
</feature>
<dbReference type="SMART" id="SM00703">
    <property type="entry name" value="NRF"/>
    <property type="match status" value="1"/>
</dbReference>
<evidence type="ECO:0000313" key="5">
    <source>
        <dbReference type="Proteomes" id="UP000007819"/>
    </source>
</evidence>
<feature type="transmembrane region" description="Helical" evidence="1">
    <location>
        <begin position="608"/>
        <end position="628"/>
    </location>
</feature>
<keyword evidence="2" id="KW-0732">Signal</keyword>
<feature type="transmembrane region" description="Helical" evidence="1">
    <location>
        <begin position="391"/>
        <end position="409"/>
    </location>
</feature>
<reference evidence="4" key="2">
    <citation type="submission" date="2022-06" db="UniProtKB">
        <authorList>
            <consortium name="EnsemblMetazoa"/>
        </authorList>
    </citation>
    <scope>IDENTIFICATION</scope>
</reference>
<feature type="transmembrane region" description="Helical" evidence="1">
    <location>
        <begin position="455"/>
        <end position="475"/>
    </location>
</feature>
<name>A0A8R2A9J6_ACYPI</name>
<dbReference type="GO" id="GO:0016747">
    <property type="term" value="F:acyltransferase activity, transferring groups other than amino-acyl groups"/>
    <property type="evidence" value="ECO:0007669"/>
    <property type="project" value="InterPro"/>
</dbReference>
<keyword evidence="1" id="KW-1133">Transmembrane helix</keyword>
<accession>A0A8R2A9J6</accession>
<dbReference type="Pfam" id="PF20146">
    <property type="entry name" value="NRF"/>
    <property type="match status" value="1"/>
</dbReference>
<feature type="chain" id="PRO_5035782789" description="Nose resistant-to-fluoxetine protein N-terminal domain-containing protein" evidence="2">
    <location>
        <begin position="33"/>
        <end position="737"/>
    </location>
</feature>
<feature type="transmembrane region" description="Helical" evidence="1">
    <location>
        <begin position="635"/>
        <end position="656"/>
    </location>
</feature>
<feature type="signal peptide" evidence="2">
    <location>
        <begin position="1"/>
        <end position="32"/>
    </location>
</feature>
<feature type="domain" description="Nose resistant-to-fluoxetine protein N-terminal" evidence="3">
    <location>
        <begin position="71"/>
        <end position="226"/>
    </location>
</feature>
<feature type="transmembrane region" description="Helical" evidence="1">
    <location>
        <begin position="564"/>
        <end position="588"/>
    </location>
</feature>
<dbReference type="PANTHER" id="PTHR11161:SF0">
    <property type="entry name" value="O-ACYLTRANSFERASE LIKE PROTEIN"/>
    <property type="match status" value="1"/>
</dbReference>